<dbReference type="STRING" id="28085.Lcin_2909"/>
<evidence type="ECO:0000313" key="4">
    <source>
        <dbReference type="Proteomes" id="UP000054854"/>
    </source>
</evidence>
<gene>
    <name evidence="2" type="ORF">Lcin_2909</name>
    <name evidence="3" type="ORF">NCTC12438_02753</name>
</gene>
<reference evidence="3 5" key="2">
    <citation type="submission" date="2018-06" db="EMBL/GenBank/DDBJ databases">
        <authorList>
            <consortium name="Pathogen Informatics"/>
            <person name="Doyle S."/>
        </authorList>
    </citation>
    <scope>NUCLEOTIDE SEQUENCE [LARGE SCALE GENOMIC DNA]</scope>
    <source>
        <strain evidence="3 5">NCTC12438</strain>
    </source>
</reference>
<sequence>MTELLHLQERFQEFLLSGQSEIFDSIIQTELVSADTRLGIYRDAYKLRLIECLSSNFPALSTYLGTEQFNEFATLYINAHPSSYRSIRWYGDLLPDFMKHQYPQYLHLAELADFEWKMGLAFDAADALVVQVDDMASVSPAAWAGLQFILHPSLQRINYVCNTIPLWQALTHDQKLPELQQSSESTAWILWRKPGYLIQFYSLSCEEAWALDNLLQGISFGALCEGLCQWINPEDVGMRAASYLKGWIQKGMISRLLLAE</sequence>
<dbReference type="RefSeq" id="WP_058466028.1">
    <property type="nucleotide sequence ID" value="NZ_CAAAHQ010000054.1"/>
</dbReference>
<dbReference type="EMBL" id="LNXX01000047">
    <property type="protein sequence ID" value="KTC81839.1"/>
    <property type="molecule type" value="Genomic_DNA"/>
</dbReference>
<dbReference type="AlphaFoldDB" id="A0A378IM81"/>
<dbReference type="Gene3D" id="1.10.150.690">
    <property type="entry name" value="DUF2063"/>
    <property type="match status" value="1"/>
</dbReference>
<dbReference type="Proteomes" id="UP000255316">
    <property type="component" value="Unassembled WGS sequence"/>
</dbReference>
<dbReference type="OrthoDB" id="343356at2"/>
<dbReference type="Pfam" id="PF09836">
    <property type="entry name" value="DUF2063"/>
    <property type="match status" value="1"/>
</dbReference>
<evidence type="ECO:0000313" key="3">
    <source>
        <dbReference type="EMBL" id="STX36123.1"/>
    </source>
</evidence>
<dbReference type="InterPro" id="IPR018640">
    <property type="entry name" value="DUF2063"/>
</dbReference>
<evidence type="ECO:0000313" key="5">
    <source>
        <dbReference type="Proteomes" id="UP000255316"/>
    </source>
</evidence>
<evidence type="ECO:0000259" key="1">
    <source>
        <dbReference type="Pfam" id="PF09836"/>
    </source>
</evidence>
<proteinExistence type="predicted"/>
<dbReference type="EMBL" id="UGNX01000001">
    <property type="protein sequence ID" value="STX36123.1"/>
    <property type="molecule type" value="Genomic_DNA"/>
</dbReference>
<feature type="domain" description="Putative DNA-binding" evidence="1">
    <location>
        <begin position="7"/>
        <end position="98"/>
    </location>
</feature>
<name>A0A378IM81_9GAMM</name>
<evidence type="ECO:0000313" key="2">
    <source>
        <dbReference type="EMBL" id="KTC81839.1"/>
    </source>
</evidence>
<organism evidence="3 5">
    <name type="scientific">Legionella cincinnatiensis</name>
    <dbReference type="NCBI Taxonomy" id="28085"/>
    <lineage>
        <taxon>Bacteria</taxon>
        <taxon>Pseudomonadati</taxon>
        <taxon>Pseudomonadota</taxon>
        <taxon>Gammaproteobacteria</taxon>
        <taxon>Legionellales</taxon>
        <taxon>Legionellaceae</taxon>
        <taxon>Legionella</taxon>
    </lineage>
</organism>
<accession>A0A378IM81</accession>
<keyword evidence="4" id="KW-1185">Reference proteome</keyword>
<reference evidence="2 4" key="1">
    <citation type="submission" date="2015-11" db="EMBL/GenBank/DDBJ databases">
        <title>Genomic analysis of 38 Legionella species identifies large and diverse effector repertoires.</title>
        <authorList>
            <person name="Burstein D."/>
            <person name="Amaro F."/>
            <person name="Zusman T."/>
            <person name="Lifshitz Z."/>
            <person name="Cohen O."/>
            <person name="Gilbert J.A."/>
            <person name="Pupko T."/>
            <person name="Shuman H.A."/>
            <person name="Segal G."/>
        </authorList>
    </citation>
    <scope>NUCLEOTIDE SEQUENCE [LARGE SCALE GENOMIC DNA]</scope>
    <source>
        <strain evidence="2 4">CDC#72-OH-14</strain>
    </source>
</reference>
<dbReference type="Proteomes" id="UP000054854">
    <property type="component" value="Unassembled WGS sequence"/>
</dbReference>
<protein>
    <submittedName>
        <fullName evidence="3">Uncharacterized protein conserved in bacteria</fullName>
    </submittedName>
</protein>
<dbReference type="InterPro" id="IPR044922">
    <property type="entry name" value="DUF2063_N_sf"/>
</dbReference>